<dbReference type="Pfam" id="PF17111">
    <property type="entry name" value="PigL_N"/>
    <property type="match status" value="1"/>
</dbReference>
<dbReference type="SUPFAM" id="SSF52540">
    <property type="entry name" value="P-loop containing nucleoside triphosphate hydrolases"/>
    <property type="match status" value="1"/>
</dbReference>
<feature type="coiled-coil region" evidence="4">
    <location>
        <begin position="31"/>
        <end position="58"/>
    </location>
</feature>
<feature type="repeat" description="ANK" evidence="3">
    <location>
        <begin position="807"/>
        <end position="839"/>
    </location>
</feature>
<dbReference type="PANTHER" id="PTHR24198:SF165">
    <property type="entry name" value="ANKYRIN REPEAT-CONTAINING PROTEIN-RELATED"/>
    <property type="match status" value="1"/>
</dbReference>
<evidence type="ECO:0000313" key="8">
    <source>
        <dbReference type="Proteomes" id="UP000481288"/>
    </source>
</evidence>
<organism evidence="7 8">
    <name type="scientific">Lachnellula cervina</name>
    <dbReference type="NCBI Taxonomy" id="1316786"/>
    <lineage>
        <taxon>Eukaryota</taxon>
        <taxon>Fungi</taxon>
        <taxon>Dikarya</taxon>
        <taxon>Ascomycota</taxon>
        <taxon>Pezizomycotina</taxon>
        <taxon>Leotiomycetes</taxon>
        <taxon>Helotiales</taxon>
        <taxon>Lachnaceae</taxon>
        <taxon>Lachnellula</taxon>
    </lineage>
</organism>
<feature type="repeat" description="ANK" evidence="3">
    <location>
        <begin position="1127"/>
        <end position="1159"/>
    </location>
</feature>
<protein>
    <submittedName>
        <fullName evidence="7">Ankyrin-1</fullName>
    </submittedName>
</protein>
<gene>
    <name evidence="7" type="primary">ANK1_4</name>
    <name evidence="7" type="ORF">LCER1_G003388</name>
</gene>
<dbReference type="InterPro" id="IPR056884">
    <property type="entry name" value="NPHP3-like_N"/>
</dbReference>
<sequence>MDPLSATASVIAIIQLTNAVLVGFYRLQGQIKDAESEISRAISEVEDLAAVLSDLQDAIQPASNTVPIQTLLAGKNDPLESLKSVLEELSQKLAPLSKPSLKTKFRWPFESKGIQRMLGVLQNQKSTLQLALSSRQTKLLVQQSEDLRSLGHQAKKTKLEAVLKWYKTSDPEQNHRQSRSKHEPETGRWIFENPEFKAWSESEGKALWIHGIPGAGKTILCSSIIEYMQNLYKHKSRVKVVYYYFDFADSKKQAVASFLNSVIFQIASVALTIPKPALELFERCNGGLQEPTLDELFDVFVAVLATEEEQTFLMVDALDECLEEERRVFFELFFKAAMSKGLGVLITSRKEPDIETALKDTGFHNISIQSAVIDADVRVHVNNAISKDPVLQKWKPGIRQEILDGIVHGSQGMQVSFIFSPSVRTKLINRRRFRWAVCQLDTMKRCITPAMVRTELNRMPETLDQMYDRILQRIPSLHRQYVQSAMQWLAFSTRPLVLSELAEAVAINPELGAFDPDESRLMDENLILELCGTLTTLSKVTGSGESGGWVTEKIRCERGSQRYKPEEFQEFQEFQVVSLSHYSVKEYIISQRLRESGSLVSYYSTSEQIANQFLAKCCLLYLLDFNGAEICIPLKFSEFPLLQYSSRFWMDHFRSSAFQDDQAHTFISRLFNPSVPSPYINWLNAFNPDTLVLWSRFERKIENSADGYPQPLYFASTLGDLPLVRNLIVENGCDVHAREGYLGSAFAAAAFHGHIEIVKYFLELGADANLHGLEFGTVLQTAAAGGSATIVLNLLEAGADVNAEGGMYNTALEIAVTLERDDIVALLVKAGADVHLDSQDHSSSLYKAVSVGDVKMTLMLLAAGADINHIGWSCETALNTAVRTGSVSLVQTLLRKGADVNKGARNSLPLVTAAEQGNAHIVRILLREGADPNNLSNNYKPPITAAIQSEDLPTFRALLDSGADLNAPGTTCENPLFAALSTRQFTMAKMLWDGGVEFEDRAFLQAIRIYESNSYFLEKMLEMELTVDAHDGPEGSALHIAINNTPEEVVWKLLSMNPYIHAVSENGSALASAINRGMAGIAYELICRGADLSRRGKLGAPFDIACRRSNLELAEVLLERGVDINGGGGAAIHGACDSNNEEALHFLIEHAANLNLIADGGECSPLQLAAMKKDLPLVQRLLELGADINGPSGTYGSMLDYALFSGDSAIISYFLDAGVDIVESEWVASTSARAKVNLADQGDTALGIAFGDKDEETMKLLVDNGAEWTEVGPNLLINAASDGSADDVRKLLDFGVDPNGFTPLATPLGQATKNNRRDIIDLLLEYGGDLEASFDIQGNALSIACKDGNLPMASYLISHGADPNVIKGYGDLSPLCIAAQNGNLPMIDLLLGHGADWKIHKGKLFANASFGGGENTLSKLLSLPLSPSEREICLDRALQEALQSVNVMVCSYLLNECGANPDFEGGEHGSPLAAAVCPCIFNDVYMLNLNDQLLLISLLLKCGARPNILALVTALKNRHSKAAIVLLDAGVNIDVSGSEVLQAAAEGTPKLLPRLLEQGLDVNYIGGIYGTALHAAAYTCNLSSIILLISHGADPSIKAGTYGSVIQAAVRGSEFRGSDFVVNDRITVEAMQLLFDHGASVTVSEGEYGTALQVAAGFGNLAVVKWLLAHGADPRVGGGNFKSVLEAARVEERWAVISYLEQHFGT</sequence>
<evidence type="ECO:0000259" key="6">
    <source>
        <dbReference type="Pfam" id="PF24883"/>
    </source>
</evidence>
<evidence type="ECO:0000256" key="4">
    <source>
        <dbReference type="SAM" id="Coils"/>
    </source>
</evidence>
<keyword evidence="1" id="KW-0677">Repeat</keyword>
<dbReference type="OrthoDB" id="1577640at2759"/>
<dbReference type="PROSITE" id="PS50297">
    <property type="entry name" value="ANK_REP_REGION"/>
    <property type="match status" value="5"/>
</dbReference>
<name>A0A7D8UUE7_9HELO</name>
<proteinExistence type="predicted"/>
<reference evidence="7 8" key="1">
    <citation type="submission" date="2018-05" db="EMBL/GenBank/DDBJ databases">
        <title>Whole genome sequencing for identification of molecular markers to develop diagnostic detection tools for the regulated plant pathogen Lachnellula willkommii.</title>
        <authorList>
            <person name="Giroux E."/>
            <person name="Bilodeau G."/>
        </authorList>
    </citation>
    <scope>NUCLEOTIDE SEQUENCE [LARGE SCALE GENOMIC DNA]</scope>
    <source>
        <strain evidence="7 8">CBS 625.97</strain>
    </source>
</reference>
<evidence type="ECO:0000256" key="1">
    <source>
        <dbReference type="ARBA" id="ARBA00022737"/>
    </source>
</evidence>
<dbReference type="Proteomes" id="UP000481288">
    <property type="component" value="Unassembled WGS sequence"/>
</dbReference>
<keyword evidence="4" id="KW-0175">Coiled coil</keyword>
<feature type="domain" description="Nephrocystin 3-like N-terminal" evidence="6">
    <location>
        <begin position="186"/>
        <end position="349"/>
    </location>
</feature>
<dbReference type="EMBL" id="QGMG01000250">
    <property type="protein sequence ID" value="TVY55350.1"/>
    <property type="molecule type" value="Genomic_DNA"/>
</dbReference>
<dbReference type="Gene3D" id="3.40.50.300">
    <property type="entry name" value="P-loop containing nucleotide triphosphate hydrolases"/>
    <property type="match status" value="1"/>
</dbReference>
<dbReference type="PROSITE" id="PS50088">
    <property type="entry name" value="ANK_REPEAT"/>
    <property type="match status" value="8"/>
</dbReference>
<dbReference type="Pfam" id="PF00023">
    <property type="entry name" value="Ank"/>
    <property type="match status" value="2"/>
</dbReference>
<feature type="repeat" description="ANK" evidence="3">
    <location>
        <begin position="905"/>
        <end position="937"/>
    </location>
</feature>
<dbReference type="SMART" id="SM00248">
    <property type="entry name" value="ANK"/>
    <property type="match status" value="25"/>
</dbReference>
<feature type="repeat" description="ANK" evidence="3">
    <location>
        <begin position="873"/>
        <end position="905"/>
    </location>
</feature>
<keyword evidence="2 3" id="KW-0040">ANK repeat</keyword>
<dbReference type="SUPFAM" id="SSF48403">
    <property type="entry name" value="Ankyrin repeat"/>
    <property type="match status" value="4"/>
</dbReference>
<feature type="repeat" description="ANK" evidence="3">
    <location>
        <begin position="774"/>
        <end position="806"/>
    </location>
</feature>
<feature type="repeat" description="ANK" evidence="3">
    <location>
        <begin position="1647"/>
        <end position="1679"/>
    </location>
</feature>
<keyword evidence="8" id="KW-1185">Reference proteome</keyword>
<dbReference type="InterPro" id="IPR036770">
    <property type="entry name" value="Ankyrin_rpt-contain_sf"/>
</dbReference>
<comment type="caution">
    <text evidence="7">The sequence shown here is derived from an EMBL/GenBank/DDBJ whole genome shotgun (WGS) entry which is preliminary data.</text>
</comment>
<feature type="repeat" description="ANK" evidence="3">
    <location>
        <begin position="1370"/>
        <end position="1402"/>
    </location>
</feature>
<dbReference type="Gene3D" id="1.25.40.20">
    <property type="entry name" value="Ankyrin repeat-containing domain"/>
    <property type="match status" value="4"/>
</dbReference>
<accession>A0A7D8UUE7</accession>
<dbReference type="Pfam" id="PF24883">
    <property type="entry name" value="NPHP3_N"/>
    <property type="match status" value="1"/>
</dbReference>
<dbReference type="InterPro" id="IPR027417">
    <property type="entry name" value="P-loop_NTPase"/>
</dbReference>
<dbReference type="InterPro" id="IPR031348">
    <property type="entry name" value="PigL_N"/>
</dbReference>
<dbReference type="InterPro" id="IPR002110">
    <property type="entry name" value="Ankyrin_rpt"/>
</dbReference>
<dbReference type="PANTHER" id="PTHR24198">
    <property type="entry name" value="ANKYRIN REPEAT AND PROTEIN KINASE DOMAIN-CONTAINING PROTEIN"/>
    <property type="match status" value="1"/>
</dbReference>
<feature type="repeat" description="ANK" evidence="3">
    <location>
        <begin position="1161"/>
        <end position="1193"/>
    </location>
</feature>
<evidence type="ECO:0000313" key="7">
    <source>
        <dbReference type="EMBL" id="TVY55350.1"/>
    </source>
</evidence>
<evidence type="ECO:0000256" key="2">
    <source>
        <dbReference type="ARBA" id="ARBA00023043"/>
    </source>
</evidence>
<evidence type="ECO:0000259" key="5">
    <source>
        <dbReference type="Pfam" id="PF17111"/>
    </source>
</evidence>
<feature type="domain" description="Azaphilone pigments biosynthesis cluster protein L N-terminal" evidence="5">
    <location>
        <begin position="1"/>
        <end position="141"/>
    </location>
</feature>
<dbReference type="Pfam" id="PF12796">
    <property type="entry name" value="Ank_2"/>
    <property type="match status" value="5"/>
</dbReference>
<evidence type="ECO:0000256" key="3">
    <source>
        <dbReference type="PROSITE-ProRule" id="PRU00023"/>
    </source>
</evidence>